<proteinExistence type="predicted"/>
<accession>A0A8S5NDJ8</accession>
<protein>
    <submittedName>
        <fullName evidence="1">Minor capsid protein</fullName>
    </submittedName>
</protein>
<sequence>MANIPDIDVEANGVHIHIDTSIYDGRIKDAQYWLDSQIMTDMVPLMPHQTGSFINVTRAQSAALAGTGKVVAAAPPMGRFLYEGKVMVDPETGSPWARPGAKKIVTDRPLKYSNPSAVPHWFEAAKEAHLQEWIDGVKEKMGNG</sequence>
<dbReference type="EMBL" id="BK015137">
    <property type="protein sequence ID" value="DAD92471.1"/>
    <property type="molecule type" value="Genomic_DNA"/>
</dbReference>
<organism evidence="1">
    <name type="scientific">Siphoviridae sp. ctOyJ30</name>
    <dbReference type="NCBI Taxonomy" id="2826317"/>
    <lineage>
        <taxon>Viruses</taxon>
        <taxon>Duplodnaviria</taxon>
        <taxon>Heunggongvirae</taxon>
        <taxon>Uroviricota</taxon>
        <taxon>Caudoviricetes</taxon>
    </lineage>
</organism>
<reference evidence="1" key="1">
    <citation type="journal article" date="2021" name="Proc. Natl. Acad. Sci. U.S.A.">
        <title>A Catalog of Tens of Thousands of Viruses from Human Metagenomes Reveals Hidden Associations with Chronic Diseases.</title>
        <authorList>
            <person name="Tisza M.J."/>
            <person name="Buck C.B."/>
        </authorList>
    </citation>
    <scope>NUCLEOTIDE SEQUENCE</scope>
    <source>
        <strain evidence="1">CtOyJ30</strain>
    </source>
</reference>
<name>A0A8S5NDJ8_9CAUD</name>
<evidence type="ECO:0000313" key="1">
    <source>
        <dbReference type="EMBL" id="DAD92471.1"/>
    </source>
</evidence>